<protein>
    <submittedName>
        <fullName evidence="7">Flagellar motor protein MotB</fullName>
    </submittedName>
</protein>
<keyword evidence="8" id="KW-1185">Reference proteome</keyword>
<dbReference type="PROSITE" id="PS51123">
    <property type="entry name" value="OMPA_2"/>
    <property type="match status" value="1"/>
</dbReference>
<organism evidence="7 8">
    <name type="scientific">Flavobacterium faecale</name>
    <dbReference type="NCBI Taxonomy" id="1355330"/>
    <lineage>
        <taxon>Bacteria</taxon>
        <taxon>Pseudomonadati</taxon>
        <taxon>Bacteroidota</taxon>
        <taxon>Flavobacteriia</taxon>
        <taxon>Flavobacteriales</taxon>
        <taxon>Flavobacteriaceae</taxon>
        <taxon>Flavobacterium</taxon>
    </lineage>
</organism>
<dbReference type="InterPro" id="IPR006664">
    <property type="entry name" value="OMP_bac"/>
</dbReference>
<keyword evidence="7" id="KW-0282">Flagellum</keyword>
<keyword evidence="2 4" id="KW-0472">Membrane</keyword>
<evidence type="ECO:0000256" key="5">
    <source>
        <dbReference type="SAM" id="SignalP"/>
    </source>
</evidence>
<dbReference type="PRINTS" id="PR01021">
    <property type="entry name" value="OMPADOMAIN"/>
</dbReference>
<dbReference type="SUPFAM" id="SSF103088">
    <property type="entry name" value="OmpA-like"/>
    <property type="match status" value="1"/>
</dbReference>
<dbReference type="AlphaFoldDB" id="A0A2S1LAH6"/>
<feature type="domain" description="OmpA-like" evidence="6">
    <location>
        <begin position="295"/>
        <end position="408"/>
    </location>
</feature>
<keyword evidence="5" id="KW-0732">Signal</keyword>
<dbReference type="PANTHER" id="PTHR30329:SF21">
    <property type="entry name" value="LIPOPROTEIN YIAD-RELATED"/>
    <property type="match status" value="1"/>
</dbReference>
<keyword evidence="3" id="KW-0998">Cell outer membrane</keyword>
<dbReference type="Gene3D" id="3.30.1330.60">
    <property type="entry name" value="OmpA-like domain"/>
    <property type="match status" value="1"/>
</dbReference>
<dbReference type="Proteomes" id="UP000244527">
    <property type="component" value="Chromosome"/>
</dbReference>
<dbReference type="GO" id="GO:0009279">
    <property type="term" value="C:cell outer membrane"/>
    <property type="evidence" value="ECO:0007669"/>
    <property type="project" value="UniProtKB-SubCell"/>
</dbReference>
<evidence type="ECO:0000256" key="2">
    <source>
        <dbReference type="ARBA" id="ARBA00023136"/>
    </source>
</evidence>
<dbReference type="PANTHER" id="PTHR30329">
    <property type="entry name" value="STATOR ELEMENT OF FLAGELLAR MOTOR COMPLEX"/>
    <property type="match status" value="1"/>
</dbReference>
<reference evidence="7 8" key="1">
    <citation type="submission" date="2017-04" db="EMBL/GenBank/DDBJ databases">
        <title>Compelte genome sequence of WV33.</title>
        <authorList>
            <person name="Lee P.C."/>
        </authorList>
    </citation>
    <scope>NUCLEOTIDE SEQUENCE [LARGE SCALE GENOMIC DNA]</scope>
    <source>
        <strain evidence="7 8">WV33</strain>
    </source>
</reference>
<evidence type="ECO:0000256" key="1">
    <source>
        <dbReference type="ARBA" id="ARBA00004442"/>
    </source>
</evidence>
<accession>A0A2S1LAH6</accession>
<gene>
    <name evidence="7" type="ORF">FFWV33_03600</name>
</gene>
<dbReference type="RefSeq" id="WP_108739647.1">
    <property type="nucleotide sequence ID" value="NZ_CP020918.1"/>
</dbReference>
<name>A0A2S1LAH6_9FLAO</name>
<dbReference type="Pfam" id="PF00691">
    <property type="entry name" value="OmpA"/>
    <property type="match status" value="1"/>
</dbReference>
<evidence type="ECO:0000313" key="8">
    <source>
        <dbReference type="Proteomes" id="UP000244527"/>
    </source>
</evidence>
<dbReference type="SUPFAM" id="SSF103647">
    <property type="entry name" value="TSP type-3 repeat"/>
    <property type="match status" value="1"/>
</dbReference>
<evidence type="ECO:0000259" key="6">
    <source>
        <dbReference type="PROSITE" id="PS51123"/>
    </source>
</evidence>
<evidence type="ECO:0000313" key="7">
    <source>
        <dbReference type="EMBL" id="AWG20688.1"/>
    </source>
</evidence>
<dbReference type="GO" id="GO:0005509">
    <property type="term" value="F:calcium ion binding"/>
    <property type="evidence" value="ECO:0007669"/>
    <property type="project" value="InterPro"/>
</dbReference>
<comment type="subcellular location">
    <subcellularLocation>
        <location evidence="1">Cell outer membrane</location>
    </subcellularLocation>
</comment>
<dbReference type="EMBL" id="CP020918">
    <property type="protein sequence ID" value="AWG20688.1"/>
    <property type="molecule type" value="Genomic_DNA"/>
</dbReference>
<keyword evidence="7" id="KW-0966">Cell projection</keyword>
<evidence type="ECO:0000256" key="4">
    <source>
        <dbReference type="PROSITE-ProRule" id="PRU00473"/>
    </source>
</evidence>
<dbReference type="InterPro" id="IPR036737">
    <property type="entry name" value="OmpA-like_sf"/>
</dbReference>
<feature type="chain" id="PRO_5015434721" evidence="5">
    <location>
        <begin position="20"/>
        <end position="408"/>
    </location>
</feature>
<dbReference type="InterPro" id="IPR006665">
    <property type="entry name" value="OmpA-like"/>
</dbReference>
<dbReference type="KEGG" id="ffa:FFWV33_03600"/>
<dbReference type="InterPro" id="IPR050330">
    <property type="entry name" value="Bact_OuterMem_StrucFunc"/>
</dbReference>
<dbReference type="CDD" id="cd07185">
    <property type="entry name" value="OmpA_C-like"/>
    <property type="match status" value="1"/>
</dbReference>
<feature type="signal peptide" evidence="5">
    <location>
        <begin position="1"/>
        <end position="19"/>
    </location>
</feature>
<keyword evidence="7" id="KW-0969">Cilium</keyword>
<dbReference type="OrthoDB" id="1522982at2"/>
<dbReference type="InterPro" id="IPR028974">
    <property type="entry name" value="TSP_type-3_rpt"/>
</dbReference>
<proteinExistence type="predicted"/>
<sequence>MKKLIITLVFASAFTGVNAQNEAKKENETEKYNKWSIEVAGGVSKPLNRLGGSFGFVTPVTVDLGLRYMINNKFGIKGDLGYNTLQEKDGAPEFNSRYYRGDIQAVANLGRIMNFETWTNTIGLLGHGGVGLGMVRSGDVKDWVGNGILGLTLQAKLSDHFALTMDGSAILNVRQDLLFTAAPSGKVGYGGILNGTVGVTYYIGKNTKHADWIVLDSTNGLEKRVSELEAMNADTDRDGIVDYLDLEPNTMSGAMVDGKGRAIDANKNGIPDEIEKYIDAKYKGGNGSGVSDDTIKGLVNGGYVSVFFDFNKSTPNTESTDAVAYVLTYLRNNPSASVDIIGHADEVGSTSYNNNLSSARANNVKETLLKSNIAASRLNVVAAGEDTSVDVNSDAARKLVRRVSFMIK</sequence>
<evidence type="ECO:0000256" key="3">
    <source>
        <dbReference type="ARBA" id="ARBA00023237"/>
    </source>
</evidence>